<keyword evidence="3" id="KW-1185">Reference proteome</keyword>
<dbReference type="eggNOG" id="ENOG502R671">
    <property type="taxonomic scope" value="Eukaryota"/>
</dbReference>
<dbReference type="PANTHER" id="PTHR33086">
    <property type="entry name" value="OS05G0468200 PROTEIN-RELATED"/>
    <property type="match status" value="1"/>
</dbReference>
<evidence type="ECO:0000313" key="3">
    <source>
        <dbReference type="Proteomes" id="UP000006038"/>
    </source>
</evidence>
<name>J3LNH7_ORYBR</name>
<reference evidence="2" key="1">
    <citation type="journal article" date="2013" name="Nat. Commun.">
        <title>Whole-genome sequencing of Oryza brachyantha reveals mechanisms underlying Oryza genome evolution.</title>
        <authorList>
            <person name="Chen J."/>
            <person name="Huang Q."/>
            <person name="Gao D."/>
            <person name="Wang J."/>
            <person name="Lang Y."/>
            <person name="Liu T."/>
            <person name="Li B."/>
            <person name="Bai Z."/>
            <person name="Luis Goicoechea J."/>
            <person name="Liang C."/>
            <person name="Chen C."/>
            <person name="Zhang W."/>
            <person name="Sun S."/>
            <person name="Liao Y."/>
            <person name="Zhang X."/>
            <person name="Yang L."/>
            <person name="Song C."/>
            <person name="Wang M."/>
            <person name="Shi J."/>
            <person name="Liu G."/>
            <person name="Liu J."/>
            <person name="Zhou H."/>
            <person name="Zhou W."/>
            <person name="Yu Q."/>
            <person name="An N."/>
            <person name="Chen Y."/>
            <person name="Cai Q."/>
            <person name="Wang B."/>
            <person name="Liu B."/>
            <person name="Min J."/>
            <person name="Huang Y."/>
            <person name="Wu H."/>
            <person name="Li Z."/>
            <person name="Zhang Y."/>
            <person name="Yin Y."/>
            <person name="Song W."/>
            <person name="Jiang J."/>
            <person name="Jackson S.A."/>
            <person name="Wing R.A."/>
            <person name="Wang J."/>
            <person name="Chen M."/>
        </authorList>
    </citation>
    <scope>NUCLEOTIDE SEQUENCE [LARGE SCALE GENOMIC DNA]</scope>
    <source>
        <strain evidence="2">cv. IRGC 101232</strain>
    </source>
</reference>
<dbReference type="PANTHER" id="PTHR33086:SF46">
    <property type="entry name" value="EXPRESSED PROTEIN"/>
    <property type="match status" value="1"/>
</dbReference>
<dbReference type="Pfam" id="PF07762">
    <property type="entry name" value="DUF1618"/>
    <property type="match status" value="1"/>
</dbReference>
<reference evidence="2" key="2">
    <citation type="submission" date="2013-04" db="UniProtKB">
        <authorList>
            <consortium name="EnsemblPlants"/>
        </authorList>
    </citation>
    <scope>IDENTIFICATION</scope>
</reference>
<dbReference type="Proteomes" id="UP000006038">
    <property type="component" value="Chromosome 3"/>
</dbReference>
<sequence length="372" mass="41793">MSPPPAQEPWIILAAIPKVVGYKEAKRIFPPGADISVVRNRVPRASVLTVPPHISLPPCLGAYPYVVTADRSGLLLLLGTHPVNTNSVVVSHHICDARTGEVVTLPELPPMRQMSFYGAANVGLIMKDDDGCMVAELQPRRDSTGSVILRNYKVGGECCDWRERELTCSPPLTRDWYPEGVVSHGGMLWWVDLSYGLLAGDPFAEEPNLLHVPLPQVPDQLRPDVYDRGGRGAHRCVKVSGGRLMYVQIHGDPNVPVVSTWMLAESILSPGEWDWHRHRSSVPLAEVWIHQSYVDTTLPLSIPTLALLHPTDPDRLYFFLQSHIFAVDLRLRKLVAFNQFRMPEPPCQHRLKRTSHFVHAWHYDPSSSRMYL</sequence>
<accession>J3LNH7</accession>
<dbReference type="EnsemblPlants" id="OB03G26030.1">
    <property type="protein sequence ID" value="OB03G26030.1"/>
    <property type="gene ID" value="OB03G26030"/>
</dbReference>
<evidence type="ECO:0000313" key="2">
    <source>
        <dbReference type="EnsemblPlants" id="OB03G26030.1"/>
    </source>
</evidence>
<dbReference type="OMA" id="DWYPEGV"/>
<proteinExistence type="predicted"/>
<organism evidence="2">
    <name type="scientific">Oryza brachyantha</name>
    <name type="common">malo sina</name>
    <dbReference type="NCBI Taxonomy" id="4533"/>
    <lineage>
        <taxon>Eukaryota</taxon>
        <taxon>Viridiplantae</taxon>
        <taxon>Streptophyta</taxon>
        <taxon>Embryophyta</taxon>
        <taxon>Tracheophyta</taxon>
        <taxon>Spermatophyta</taxon>
        <taxon>Magnoliopsida</taxon>
        <taxon>Liliopsida</taxon>
        <taxon>Poales</taxon>
        <taxon>Poaceae</taxon>
        <taxon>BOP clade</taxon>
        <taxon>Oryzoideae</taxon>
        <taxon>Oryzeae</taxon>
        <taxon>Oryzinae</taxon>
        <taxon>Oryza</taxon>
    </lineage>
</organism>
<feature type="domain" description="DUF1618" evidence="1">
    <location>
        <begin position="190"/>
        <end position="317"/>
    </location>
</feature>
<protein>
    <recommendedName>
        <fullName evidence="1">DUF1618 domain-containing protein</fullName>
    </recommendedName>
</protein>
<dbReference type="AlphaFoldDB" id="J3LNH7"/>
<dbReference type="HOGENOM" id="CLU_028076_0_0_1"/>
<evidence type="ECO:0000259" key="1">
    <source>
        <dbReference type="Pfam" id="PF07762"/>
    </source>
</evidence>
<dbReference type="InterPro" id="IPR011676">
    <property type="entry name" value="DUF1618"/>
</dbReference>
<dbReference type="Gramene" id="OB03G26030.1">
    <property type="protein sequence ID" value="OB03G26030.1"/>
    <property type="gene ID" value="OB03G26030"/>
</dbReference>